<sequence>MPAQRILGPLAGWPVRRWGVAFASAVLFAVVVAVPTDLIDTPLFSREVPPTWWAWPALAASSALAGLLTATYVSPISAVRSSTSHGGYAGGLLTFFAVGCPVCNKVVLLALGSAGAMTWFQPVQPLLQIAAVGLLIWALRQRVRGERQCRIAQPERTPPERTPSV</sequence>
<dbReference type="RefSeq" id="WP_092890443.1">
    <property type="nucleotide sequence ID" value="NZ_FOOI01000028.1"/>
</dbReference>
<dbReference type="OrthoDB" id="166777at2"/>
<gene>
    <name evidence="2" type="ORF">FHR37_002935</name>
    <name evidence="3" type="ORF">SAMN05421678_12836</name>
</gene>
<reference evidence="2 5" key="2">
    <citation type="submission" date="2020-07" db="EMBL/GenBank/DDBJ databases">
        <title>Sequencing the genomes of 1000 actinobacteria strains.</title>
        <authorList>
            <person name="Klenk H.-P."/>
        </authorList>
    </citation>
    <scope>NUCLEOTIDE SEQUENCE [LARGE SCALE GENOMIC DNA]</scope>
    <source>
        <strain evidence="2 5">DSM 45117</strain>
    </source>
</reference>
<name>A0A1I3C3D2_9ACTN</name>
<evidence type="ECO:0000313" key="2">
    <source>
        <dbReference type="EMBL" id="NYH84084.1"/>
    </source>
</evidence>
<keyword evidence="1" id="KW-0812">Transmembrane</keyword>
<proteinExistence type="predicted"/>
<dbReference type="AlphaFoldDB" id="A0A1I3C3D2"/>
<organism evidence="3 4">
    <name type="scientific">Actinopolymorpha cephalotaxi</name>
    <dbReference type="NCBI Taxonomy" id="504797"/>
    <lineage>
        <taxon>Bacteria</taxon>
        <taxon>Bacillati</taxon>
        <taxon>Actinomycetota</taxon>
        <taxon>Actinomycetes</taxon>
        <taxon>Propionibacteriales</taxon>
        <taxon>Actinopolymorphaceae</taxon>
        <taxon>Actinopolymorpha</taxon>
    </lineage>
</organism>
<keyword evidence="1" id="KW-0472">Membrane</keyword>
<feature type="transmembrane region" description="Helical" evidence="1">
    <location>
        <begin position="123"/>
        <end position="140"/>
    </location>
</feature>
<keyword evidence="1" id="KW-1133">Transmembrane helix</keyword>
<evidence type="ECO:0000313" key="4">
    <source>
        <dbReference type="Proteomes" id="UP000199052"/>
    </source>
</evidence>
<evidence type="ECO:0000313" key="3">
    <source>
        <dbReference type="EMBL" id="SFH68501.1"/>
    </source>
</evidence>
<evidence type="ECO:0000313" key="5">
    <source>
        <dbReference type="Proteomes" id="UP000533017"/>
    </source>
</evidence>
<keyword evidence="5" id="KW-1185">Reference proteome</keyword>
<evidence type="ECO:0000256" key="1">
    <source>
        <dbReference type="SAM" id="Phobius"/>
    </source>
</evidence>
<dbReference type="EMBL" id="JACBZA010000001">
    <property type="protein sequence ID" value="NYH84084.1"/>
    <property type="molecule type" value="Genomic_DNA"/>
</dbReference>
<dbReference type="STRING" id="504797.SAMN05421678_12836"/>
<feature type="transmembrane region" description="Helical" evidence="1">
    <location>
        <begin position="86"/>
        <end position="111"/>
    </location>
</feature>
<dbReference type="EMBL" id="FOOI01000028">
    <property type="protein sequence ID" value="SFH68501.1"/>
    <property type="molecule type" value="Genomic_DNA"/>
</dbReference>
<accession>A0A1I3C3D2</accession>
<protein>
    <submittedName>
        <fullName evidence="2">CHASE2 domain-containing sensor protein</fullName>
    </submittedName>
</protein>
<feature type="transmembrane region" description="Helical" evidence="1">
    <location>
        <begin position="52"/>
        <end position="74"/>
    </location>
</feature>
<reference evidence="3 4" key="1">
    <citation type="submission" date="2016-10" db="EMBL/GenBank/DDBJ databases">
        <authorList>
            <person name="de Groot N.N."/>
        </authorList>
    </citation>
    <scope>NUCLEOTIDE SEQUENCE [LARGE SCALE GENOMIC DNA]</scope>
    <source>
        <strain evidence="3 4">CPCC 202808</strain>
    </source>
</reference>
<dbReference type="Proteomes" id="UP000199052">
    <property type="component" value="Unassembled WGS sequence"/>
</dbReference>
<dbReference type="Proteomes" id="UP000533017">
    <property type="component" value="Unassembled WGS sequence"/>
</dbReference>